<protein>
    <submittedName>
        <fullName evidence="2">Uncharacterized protein</fullName>
    </submittedName>
</protein>
<dbReference type="Proteomes" id="UP001217083">
    <property type="component" value="Unassembled WGS sequence"/>
</dbReference>
<feature type="transmembrane region" description="Helical" evidence="1">
    <location>
        <begin position="10"/>
        <end position="28"/>
    </location>
</feature>
<evidence type="ECO:0000256" key="1">
    <source>
        <dbReference type="SAM" id="Phobius"/>
    </source>
</evidence>
<evidence type="ECO:0000313" key="3">
    <source>
        <dbReference type="Proteomes" id="UP001217083"/>
    </source>
</evidence>
<accession>A0ABT5XTC8</accession>
<keyword evidence="3" id="KW-1185">Reference proteome</keyword>
<gene>
    <name evidence="2" type="ORF">PY091_18285</name>
</gene>
<name>A0ABT5XTC8_9FLAO</name>
<proteinExistence type="predicted"/>
<dbReference type="RefSeq" id="WP_275650924.1">
    <property type="nucleotide sequence ID" value="NZ_JARFVA010000011.1"/>
</dbReference>
<evidence type="ECO:0000313" key="2">
    <source>
        <dbReference type="EMBL" id="MDF0709163.1"/>
    </source>
</evidence>
<feature type="transmembrane region" description="Helical" evidence="1">
    <location>
        <begin position="34"/>
        <end position="52"/>
    </location>
</feature>
<organism evidence="2 3">
    <name type="scientific">Flagellimonas okinawensis</name>
    <dbReference type="NCBI Taxonomy" id="3031324"/>
    <lineage>
        <taxon>Bacteria</taxon>
        <taxon>Pseudomonadati</taxon>
        <taxon>Bacteroidota</taxon>
        <taxon>Flavobacteriia</taxon>
        <taxon>Flavobacteriales</taxon>
        <taxon>Flavobacteriaceae</taxon>
        <taxon>Flagellimonas</taxon>
    </lineage>
</organism>
<sequence>MKNKGLYQKYLFTGILLVLVGLVCTMALKDPLEPIGNVLVAIGGLLVVFGLSKKKRSEKKGD</sequence>
<keyword evidence="1" id="KW-0472">Membrane</keyword>
<reference evidence="2 3" key="1">
    <citation type="submission" date="2023-03" db="EMBL/GenBank/DDBJ databases">
        <title>Muricauda XX sp. nov. and Muricauda XXX sp. nov., two novel species isolated from Okinawa Trough.</title>
        <authorList>
            <person name="Cao W."/>
            <person name="Deng X."/>
        </authorList>
    </citation>
    <scope>NUCLEOTIDE SEQUENCE [LARGE SCALE GENOMIC DNA]</scope>
    <source>
        <strain evidence="2 3">81s02</strain>
    </source>
</reference>
<comment type="caution">
    <text evidence="2">The sequence shown here is derived from an EMBL/GenBank/DDBJ whole genome shotgun (WGS) entry which is preliminary data.</text>
</comment>
<keyword evidence="1" id="KW-0812">Transmembrane</keyword>
<keyword evidence="1" id="KW-1133">Transmembrane helix</keyword>
<dbReference type="EMBL" id="JARFVA010000011">
    <property type="protein sequence ID" value="MDF0709163.1"/>
    <property type="molecule type" value="Genomic_DNA"/>
</dbReference>